<dbReference type="CDD" id="cd06427">
    <property type="entry name" value="CESA_like_2"/>
    <property type="match status" value="1"/>
</dbReference>
<keyword evidence="4" id="KW-1133">Transmembrane helix</keyword>
<evidence type="ECO:0000256" key="1">
    <source>
        <dbReference type="ARBA" id="ARBA00006739"/>
    </source>
</evidence>
<evidence type="ECO:0000259" key="5">
    <source>
        <dbReference type="Pfam" id="PF13632"/>
    </source>
</evidence>
<evidence type="ECO:0000256" key="4">
    <source>
        <dbReference type="SAM" id="Phobius"/>
    </source>
</evidence>
<evidence type="ECO:0000256" key="2">
    <source>
        <dbReference type="ARBA" id="ARBA00022676"/>
    </source>
</evidence>
<keyword evidence="4" id="KW-0472">Membrane</keyword>
<feature type="transmembrane region" description="Helical" evidence="4">
    <location>
        <begin position="481"/>
        <end position="506"/>
    </location>
</feature>
<comment type="caution">
    <text evidence="6">The sequence shown here is derived from an EMBL/GenBank/DDBJ whole genome shotgun (WGS) entry which is preliminary data.</text>
</comment>
<proteinExistence type="inferred from homology"/>
<feature type="transmembrane region" description="Helical" evidence="4">
    <location>
        <begin position="128"/>
        <end position="153"/>
    </location>
</feature>
<dbReference type="SUPFAM" id="SSF53448">
    <property type="entry name" value="Nucleotide-diphospho-sugar transferases"/>
    <property type="match status" value="1"/>
</dbReference>
<reference evidence="6 7" key="1">
    <citation type="journal article" date="2021" name="Microb. Ecol.">
        <title>Candidatus Mesenet longicola: Novel Endosymbionts of Brontispa longissima that Induce Cytoplasmic Incompatibility.</title>
        <authorList>
            <person name="Takano S."/>
            <person name="Gotoh Y."/>
            <person name="Hayashi T."/>
        </authorList>
    </citation>
    <scope>NUCLEOTIDE SEQUENCE [LARGE SCALE GENOMIC DNA]</scope>
    <source>
        <strain evidence="6">L5</strain>
    </source>
</reference>
<evidence type="ECO:0000313" key="7">
    <source>
        <dbReference type="Proteomes" id="UP000637906"/>
    </source>
</evidence>
<organism evidence="6 7">
    <name type="scientific">Candidatus Mesenet longicola</name>
    <dbReference type="NCBI Taxonomy" id="1892558"/>
    <lineage>
        <taxon>Bacteria</taxon>
        <taxon>Pseudomonadati</taxon>
        <taxon>Pseudomonadota</taxon>
        <taxon>Alphaproteobacteria</taxon>
        <taxon>Rickettsiales</taxon>
        <taxon>Anaplasmataceae</taxon>
        <taxon>Candidatus Mesenet</taxon>
    </lineage>
</organism>
<dbReference type="Proteomes" id="UP000637906">
    <property type="component" value="Unassembled WGS sequence"/>
</dbReference>
<comment type="similarity">
    <text evidence="1">Belongs to the glycosyltransferase 2 family.</text>
</comment>
<dbReference type="PANTHER" id="PTHR43630">
    <property type="entry name" value="POLY-BETA-1,6-N-ACETYL-D-GLUCOSAMINE SYNTHASE"/>
    <property type="match status" value="1"/>
</dbReference>
<dbReference type="InterPro" id="IPR001173">
    <property type="entry name" value="Glyco_trans_2-like"/>
</dbReference>
<name>A0A8J3HNU2_9RICK</name>
<dbReference type="Pfam" id="PF13632">
    <property type="entry name" value="Glyco_trans_2_3"/>
    <property type="match status" value="1"/>
</dbReference>
<dbReference type="EMBL" id="BNGU01000007">
    <property type="protein sequence ID" value="GHM59304.1"/>
    <property type="molecule type" value="Genomic_DNA"/>
</dbReference>
<keyword evidence="3" id="KW-0808">Transferase</keyword>
<evidence type="ECO:0000256" key="3">
    <source>
        <dbReference type="ARBA" id="ARBA00022679"/>
    </source>
</evidence>
<keyword evidence="7" id="KW-1185">Reference proteome</keyword>
<dbReference type="Gene3D" id="3.90.550.10">
    <property type="entry name" value="Spore Coat Polysaccharide Biosynthesis Protein SpsA, Chain A"/>
    <property type="match status" value="1"/>
</dbReference>
<sequence length="524" mass="61160">MCREIDISKIKLDYDIWDINDKLYYYKFGLLPWQRLNNITFIIISDIDHLVIRWLKGKYSNNFILFKSDYNKIISSLNAFFDYIEFSTNYLYYKNDKFSAKDIKFGAIIYVIFTLFISILALTKSFAAVSLLIILFVSASSTLFRYIIVLLGFCNKKTNSKYEDNDELPVYTILLPILNENKVIKQLIDNVSNIDYPKSRLDVKLIMEEDDKETIGNLKEFNLPENFETIIVPNSFPKTKSKACNYALCFSKGEYVVIYDADDVPDPLQLKKALAEFKQGDSQLACVQAKLGYYNCDYNLLTKFFSLEYISWFHYLLHGMQKINMPIPLGGSSNHFRMEVLKKVYLWDAYNVTEDADLGLRLASMGYYTKVIDSETLEESPINIFAWIKQRARWIKGYVKTYIVHMKNLKQLYKATGLKGVLLLNLFVGSTAFTFFTTPFLFTSLILVQYLNQVFLYYLTFTYIINTVTLFAVIKEKKMKVSFYLLAVIFPIYWLLHSVASAVALWELIKSPQHWNKTKHGFHL</sequence>
<feature type="transmembrane region" description="Helical" evidence="4">
    <location>
        <begin position="454"/>
        <end position="474"/>
    </location>
</feature>
<dbReference type="InterPro" id="IPR029044">
    <property type="entry name" value="Nucleotide-diphossugar_trans"/>
</dbReference>
<keyword evidence="2" id="KW-0328">Glycosyltransferase</keyword>
<dbReference type="AlphaFoldDB" id="A0A8J3HNU2"/>
<feature type="domain" description="Glycosyltransferase 2-like" evidence="5">
    <location>
        <begin position="255"/>
        <end position="468"/>
    </location>
</feature>
<feature type="transmembrane region" description="Helical" evidence="4">
    <location>
        <begin position="420"/>
        <end position="442"/>
    </location>
</feature>
<feature type="transmembrane region" description="Helical" evidence="4">
    <location>
        <begin position="103"/>
        <end position="122"/>
    </location>
</feature>
<protein>
    <recommendedName>
        <fullName evidence="5">Glycosyltransferase 2-like domain-containing protein</fullName>
    </recommendedName>
</protein>
<dbReference type="GO" id="GO:0016757">
    <property type="term" value="F:glycosyltransferase activity"/>
    <property type="evidence" value="ECO:0007669"/>
    <property type="project" value="UniProtKB-KW"/>
</dbReference>
<evidence type="ECO:0000313" key="6">
    <source>
        <dbReference type="EMBL" id="GHM59304.1"/>
    </source>
</evidence>
<gene>
    <name evidence="6" type="ORF">sL5_02970</name>
</gene>
<keyword evidence="4" id="KW-0812">Transmembrane</keyword>
<accession>A0A8J3HNU2</accession>
<dbReference type="PANTHER" id="PTHR43630:SF1">
    <property type="entry name" value="POLY-BETA-1,6-N-ACETYL-D-GLUCOSAMINE SYNTHASE"/>
    <property type="match status" value="1"/>
</dbReference>